<dbReference type="CDD" id="cd03467">
    <property type="entry name" value="Rieske"/>
    <property type="match status" value="1"/>
</dbReference>
<evidence type="ECO:0000313" key="6">
    <source>
        <dbReference type="EMBL" id="MFJ1269387.1"/>
    </source>
</evidence>
<keyword evidence="1" id="KW-0001">2Fe-2S</keyword>
<gene>
    <name evidence="6" type="ORF">ACD661_12540</name>
</gene>
<dbReference type="Proteomes" id="UP001615550">
    <property type="component" value="Unassembled WGS sequence"/>
</dbReference>
<evidence type="ECO:0000313" key="7">
    <source>
        <dbReference type="Proteomes" id="UP001615550"/>
    </source>
</evidence>
<name>A0ABW8DB42_9GAMM</name>
<dbReference type="Pfam" id="PF13483">
    <property type="entry name" value="Lactamase_B_3"/>
    <property type="match status" value="1"/>
</dbReference>
<keyword evidence="4" id="KW-0411">Iron-sulfur</keyword>
<sequence>MIITYLGHAGFCIETTSTILILDPWLSSFGAFDSSWFQYPRNHHMAQYVIDLFNKNQKEKYIYISHEHKDHFDPAFLNSLENRDFTLILADFQHPIVKDALIQMNYQCKQVLELKDKEHVVFQDGSSLTMFVIDSELECDSAVLIKANTKTFLNINDCKINERLESITKEYGPIDVFAAQFSGAIWHPTCYDYDLLSYEKISLSKKNVKFELTARALETVNPTFYFPSAGPPCFLDPMLIHKNFEPINIFPRTPELIEFLNERCKDSHTQWPEVMPGDALDVVTSQWVHLAPNRPKDANFYQTVQDYANDYTDYFYRRELTNNKINPHQVFLELQKDLDEKVHNLKLVHEEVIVPLYWKIQDYDLMYQINFKEKTLTTVKTILDTNHYYLIEAPAWQVHKVLQKEINWPDFALTFRVKLSRKPDVYNTLVHGFISLDASSIGRLCELMQSYLERRERIIVHYEGKQYSILRYCKHQGADLSQGWIENGCLVCPRHRWHYSLKDGGKCTTNLTSIEAICLDENLGKK</sequence>
<organism evidence="6 7">
    <name type="scientific">Legionella lytica</name>
    <dbReference type="NCBI Taxonomy" id="96232"/>
    <lineage>
        <taxon>Bacteria</taxon>
        <taxon>Pseudomonadati</taxon>
        <taxon>Pseudomonadota</taxon>
        <taxon>Gammaproteobacteria</taxon>
        <taxon>Legionellales</taxon>
        <taxon>Legionellaceae</taxon>
        <taxon>Legionella</taxon>
    </lineage>
</organism>
<dbReference type="SUPFAM" id="SSF50022">
    <property type="entry name" value="ISP domain"/>
    <property type="match status" value="1"/>
</dbReference>
<evidence type="ECO:0000256" key="3">
    <source>
        <dbReference type="ARBA" id="ARBA00023004"/>
    </source>
</evidence>
<evidence type="ECO:0000256" key="1">
    <source>
        <dbReference type="ARBA" id="ARBA00022714"/>
    </source>
</evidence>
<dbReference type="Pfam" id="PF00355">
    <property type="entry name" value="Rieske"/>
    <property type="match status" value="1"/>
</dbReference>
<dbReference type="InterPro" id="IPR017941">
    <property type="entry name" value="Rieske_2Fe-2S"/>
</dbReference>
<dbReference type="EMBL" id="JBGORX010000006">
    <property type="protein sequence ID" value="MFJ1269387.1"/>
    <property type="molecule type" value="Genomic_DNA"/>
</dbReference>
<dbReference type="Gene3D" id="3.60.15.10">
    <property type="entry name" value="Ribonuclease Z/Hydroxyacylglutathione hydrolase-like"/>
    <property type="match status" value="1"/>
</dbReference>
<evidence type="ECO:0000256" key="4">
    <source>
        <dbReference type="ARBA" id="ARBA00023014"/>
    </source>
</evidence>
<keyword evidence="3" id="KW-0408">Iron</keyword>
<dbReference type="InterPro" id="IPR036866">
    <property type="entry name" value="RibonucZ/Hydroxyglut_hydro"/>
</dbReference>
<dbReference type="Gene3D" id="2.102.10.10">
    <property type="entry name" value="Rieske [2Fe-2S] iron-sulphur domain"/>
    <property type="match status" value="1"/>
</dbReference>
<keyword evidence="2" id="KW-0479">Metal-binding</keyword>
<evidence type="ECO:0000259" key="5">
    <source>
        <dbReference type="PROSITE" id="PS51296"/>
    </source>
</evidence>
<dbReference type="PANTHER" id="PTHR43546:SF3">
    <property type="entry name" value="UPF0173 METAL-DEPENDENT HYDROLASE MJ1163"/>
    <property type="match status" value="1"/>
</dbReference>
<dbReference type="InterPro" id="IPR036922">
    <property type="entry name" value="Rieske_2Fe-2S_sf"/>
</dbReference>
<dbReference type="PANTHER" id="PTHR43546">
    <property type="entry name" value="UPF0173 METAL-DEPENDENT HYDROLASE MJ1163-RELATED"/>
    <property type="match status" value="1"/>
</dbReference>
<dbReference type="SUPFAM" id="SSF56281">
    <property type="entry name" value="Metallo-hydrolase/oxidoreductase"/>
    <property type="match status" value="1"/>
</dbReference>
<reference evidence="6 7" key="1">
    <citation type="submission" date="2024-08" db="EMBL/GenBank/DDBJ databases">
        <title>Draft Genome Sequence of Legionella lytica strain DSB2004, Isolated From a Fire Sprinkler System.</title>
        <authorList>
            <person name="Everhart A.D."/>
            <person name="Kidane D.T."/>
            <person name="Farone A.L."/>
            <person name="Farone M.B."/>
        </authorList>
    </citation>
    <scope>NUCLEOTIDE SEQUENCE [LARGE SCALE GENOMIC DNA]</scope>
    <source>
        <strain evidence="6 7">DSB2004</strain>
    </source>
</reference>
<dbReference type="PROSITE" id="PS51296">
    <property type="entry name" value="RIESKE"/>
    <property type="match status" value="1"/>
</dbReference>
<protein>
    <submittedName>
        <fullName evidence="6">Rieske 2Fe-2S domain-containing protein</fullName>
    </submittedName>
</protein>
<keyword evidence="7" id="KW-1185">Reference proteome</keyword>
<comment type="caution">
    <text evidence="6">The sequence shown here is derived from an EMBL/GenBank/DDBJ whole genome shotgun (WGS) entry which is preliminary data.</text>
</comment>
<evidence type="ECO:0000256" key="2">
    <source>
        <dbReference type="ARBA" id="ARBA00022723"/>
    </source>
</evidence>
<feature type="domain" description="Rieske" evidence="5">
    <location>
        <begin position="463"/>
        <end position="526"/>
    </location>
</feature>
<proteinExistence type="predicted"/>
<dbReference type="RefSeq" id="WP_400188211.1">
    <property type="nucleotide sequence ID" value="NZ_JBGORX010000006.1"/>
</dbReference>
<dbReference type="InterPro" id="IPR050114">
    <property type="entry name" value="UPF0173_UPF0282_UlaG_hydrolase"/>
</dbReference>
<accession>A0ABW8DB42</accession>